<feature type="transmembrane region" description="Helical" evidence="6">
    <location>
        <begin position="219"/>
        <end position="241"/>
    </location>
</feature>
<organism evidence="7 8">
    <name type="scientific">Wolfiporia cocos (strain MD-104)</name>
    <name type="common">Brown rot fungus</name>
    <dbReference type="NCBI Taxonomy" id="742152"/>
    <lineage>
        <taxon>Eukaryota</taxon>
        <taxon>Fungi</taxon>
        <taxon>Dikarya</taxon>
        <taxon>Basidiomycota</taxon>
        <taxon>Agaricomycotina</taxon>
        <taxon>Agaricomycetes</taxon>
        <taxon>Polyporales</taxon>
        <taxon>Phaeolaceae</taxon>
        <taxon>Wolfiporia</taxon>
    </lineage>
</organism>
<dbReference type="AlphaFoldDB" id="A0A2H3J9B6"/>
<feature type="transmembrane region" description="Helical" evidence="6">
    <location>
        <begin position="99"/>
        <end position="117"/>
    </location>
</feature>
<dbReference type="InterPro" id="IPR001425">
    <property type="entry name" value="Arc/bac/fun_rhodopsins"/>
</dbReference>
<feature type="transmembrane region" description="Helical" evidence="6">
    <location>
        <begin position="124"/>
        <end position="144"/>
    </location>
</feature>
<evidence type="ECO:0000256" key="1">
    <source>
        <dbReference type="ARBA" id="ARBA00004141"/>
    </source>
</evidence>
<feature type="transmembrane region" description="Helical" evidence="6">
    <location>
        <begin position="189"/>
        <end position="207"/>
    </location>
</feature>
<protein>
    <submittedName>
        <fullName evidence="7">Family A G protein-coupled receptor-like protein</fullName>
    </submittedName>
</protein>
<dbReference type="OrthoDB" id="536545at2759"/>
<evidence type="ECO:0000313" key="7">
    <source>
        <dbReference type="EMBL" id="PCH38215.1"/>
    </source>
</evidence>
<dbReference type="OMA" id="HYLWALA"/>
<comment type="subcellular location">
    <subcellularLocation>
        <location evidence="1">Membrane</location>
        <topology evidence="1">Multi-pass membrane protein</topology>
    </subcellularLocation>
</comment>
<dbReference type="GO" id="GO:0005886">
    <property type="term" value="C:plasma membrane"/>
    <property type="evidence" value="ECO:0007669"/>
    <property type="project" value="TreeGrafter"/>
</dbReference>
<proteinExistence type="inferred from homology"/>
<evidence type="ECO:0000313" key="8">
    <source>
        <dbReference type="Proteomes" id="UP000218811"/>
    </source>
</evidence>
<gene>
    <name evidence="7" type="ORF">WOLCODRAFT_96716</name>
</gene>
<dbReference type="CDD" id="cd15239">
    <property type="entry name" value="7tm_YRO2_fungal-like"/>
    <property type="match status" value="1"/>
</dbReference>
<sequence>MGNSLDHNPPDAARHITPGGSKWLWAVCAMMAASDLAMIFWAFSRARGTRLFHQIGIIVLTTATIAYFAMASDLGAAPVLIEFPRGSPRVDRQVFYVRYIQWFITLSSLLLELLLATGLTLSDIFTTIFMGWVFVICGLVGAFVPSTYKWGFYVIGVFGMFYIWWVLLGHGPRSTFAAGGAVRSGYLRTASYFSFLLMLYPIAWACSEGGNVISPTGEMIWYGILDLFAGPIFLFFFLWGLREVDMAAFGLNSGKYTDTGYGYGPGAGMATAAGANGVTTGAVPAAGTVAAPAATATGAGAAPAAANGAAAAPGGVGTTAAGANAANRV</sequence>
<evidence type="ECO:0000256" key="5">
    <source>
        <dbReference type="ARBA" id="ARBA00023136"/>
    </source>
</evidence>
<keyword evidence="8" id="KW-1185">Reference proteome</keyword>
<keyword evidence="3 6" id="KW-0812">Transmembrane</keyword>
<dbReference type="InterPro" id="IPR043476">
    <property type="entry name" value="Yro2-like_7TM"/>
</dbReference>
<dbReference type="FunFam" id="1.20.1070.10:FF:000160">
    <property type="entry name" value="Related to Opsin-1"/>
    <property type="match status" value="1"/>
</dbReference>
<dbReference type="SUPFAM" id="SSF81321">
    <property type="entry name" value="Family A G protein-coupled receptor-like"/>
    <property type="match status" value="1"/>
</dbReference>
<reference evidence="7 8" key="1">
    <citation type="journal article" date="2012" name="Science">
        <title>The Paleozoic origin of enzymatic lignin decomposition reconstructed from 31 fungal genomes.</title>
        <authorList>
            <person name="Floudas D."/>
            <person name="Binder M."/>
            <person name="Riley R."/>
            <person name="Barry K."/>
            <person name="Blanchette R.A."/>
            <person name="Henrissat B."/>
            <person name="Martinez A.T."/>
            <person name="Otillar R."/>
            <person name="Spatafora J.W."/>
            <person name="Yadav J.S."/>
            <person name="Aerts A."/>
            <person name="Benoit I."/>
            <person name="Boyd A."/>
            <person name="Carlson A."/>
            <person name="Copeland A."/>
            <person name="Coutinho P.M."/>
            <person name="de Vries R.P."/>
            <person name="Ferreira P."/>
            <person name="Findley K."/>
            <person name="Foster B."/>
            <person name="Gaskell J."/>
            <person name="Glotzer D."/>
            <person name="Gorecki P."/>
            <person name="Heitman J."/>
            <person name="Hesse C."/>
            <person name="Hori C."/>
            <person name="Igarashi K."/>
            <person name="Jurgens J.A."/>
            <person name="Kallen N."/>
            <person name="Kersten P."/>
            <person name="Kohler A."/>
            <person name="Kuees U."/>
            <person name="Kumar T.K.A."/>
            <person name="Kuo A."/>
            <person name="LaButti K."/>
            <person name="Larrondo L.F."/>
            <person name="Lindquist E."/>
            <person name="Ling A."/>
            <person name="Lombard V."/>
            <person name="Lucas S."/>
            <person name="Lundell T."/>
            <person name="Martin R."/>
            <person name="McLaughlin D.J."/>
            <person name="Morgenstern I."/>
            <person name="Morin E."/>
            <person name="Murat C."/>
            <person name="Nagy L.G."/>
            <person name="Nolan M."/>
            <person name="Ohm R.A."/>
            <person name="Patyshakuliyeva A."/>
            <person name="Rokas A."/>
            <person name="Ruiz-Duenas F.J."/>
            <person name="Sabat G."/>
            <person name="Salamov A."/>
            <person name="Samejima M."/>
            <person name="Schmutz J."/>
            <person name="Slot J.C."/>
            <person name="St John F."/>
            <person name="Stenlid J."/>
            <person name="Sun H."/>
            <person name="Sun S."/>
            <person name="Syed K."/>
            <person name="Tsang A."/>
            <person name="Wiebenga A."/>
            <person name="Young D."/>
            <person name="Pisabarro A."/>
            <person name="Eastwood D.C."/>
            <person name="Martin F."/>
            <person name="Cullen D."/>
            <person name="Grigoriev I.V."/>
            <person name="Hibbett D.S."/>
        </authorList>
    </citation>
    <scope>NUCLEOTIDE SEQUENCE [LARGE SCALE GENOMIC DNA]</scope>
    <source>
        <strain evidence="7 8">MD-104</strain>
    </source>
</reference>
<keyword evidence="7" id="KW-0675">Receptor</keyword>
<dbReference type="Pfam" id="PF01036">
    <property type="entry name" value="Bac_rhodopsin"/>
    <property type="match status" value="1"/>
</dbReference>
<evidence type="ECO:0000256" key="4">
    <source>
        <dbReference type="ARBA" id="ARBA00022989"/>
    </source>
</evidence>
<dbReference type="PANTHER" id="PTHR28286">
    <property type="match status" value="1"/>
</dbReference>
<dbReference type="SMART" id="SM01021">
    <property type="entry name" value="Bac_rhodopsin"/>
    <property type="match status" value="1"/>
</dbReference>
<evidence type="ECO:0000256" key="2">
    <source>
        <dbReference type="ARBA" id="ARBA00008130"/>
    </source>
</evidence>
<dbReference type="PRINTS" id="PR00251">
    <property type="entry name" value="BACTRLOPSIN"/>
</dbReference>
<name>A0A2H3J9B6_WOLCO</name>
<dbReference type="Gene3D" id="1.20.1070.10">
    <property type="entry name" value="Rhodopsin 7-helix transmembrane proteins"/>
    <property type="match status" value="1"/>
</dbReference>
<feature type="transmembrane region" description="Helical" evidence="6">
    <location>
        <begin position="55"/>
        <end position="79"/>
    </location>
</feature>
<comment type="similarity">
    <text evidence="2">Belongs to the archaeal/bacterial/fungal opsin family.</text>
</comment>
<feature type="transmembrane region" description="Helical" evidence="6">
    <location>
        <begin position="150"/>
        <end position="168"/>
    </location>
</feature>
<evidence type="ECO:0000256" key="6">
    <source>
        <dbReference type="SAM" id="Phobius"/>
    </source>
</evidence>
<accession>A0A2H3J9B6</accession>
<dbReference type="GO" id="GO:0005783">
    <property type="term" value="C:endoplasmic reticulum"/>
    <property type="evidence" value="ECO:0007669"/>
    <property type="project" value="TreeGrafter"/>
</dbReference>
<keyword evidence="5 6" id="KW-0472">Membrane</keyword>
<feature type="transmembrane region" description="Helical" evidence="6">
    <location>
        <begin position="23"/>
        <end position="43"/>
    </location>
</feature>
<dbReference type="PANTHER" id="PTHR28286:SF1">
    <property type="entry name" value="30 KDA HEAT SHOCK PROTEIN-RELATED"/>
    <property type="match status" value="1"/>
</dbReference>
<evidence type="ECO:0000256" key="3">
    <source>
        <dbReference type="ARBA" id="ARBA00022692"/>
    </source>
</evidence>
<dbReference type="Proteomes" id="UP000218811">
    <property type="component" value="Unassembled WGS sequence"/>
</dbReference>
<dbReference type="EMBL" id="KB467942">
    <property type="protein sequence ID" value="PCH38215.1"/>
    <property type="molecule type" value="Genomic_DNA"/>
</dbReference>
<keyword evidence="4 6" id="KW-1133">Transmembrane helix</keyword>